<dbReference type="Gene3D" id="3.40.50.300">
    <property type="entry name" value="P-loop containing nucleotide triphosphate hydrolases"/>
    <property type="match status" value="1"/>
</dbReference>
<dbReference type="EMBL" id="JAALHA020000014">
    <property type="protein sequence ID" value="MDR9897822.1"/>
    <property type="molecule type" value="Genomic_DNA"/>
</dbReference>
<dbReference type="PROSITE" id="PS50818">
    <property type="entry name" value="INTEIN_C_TER"/>
    <property type="match status" value="1"/>
</dbReference>
<keyword evidence="2 11" id="KW-0808">Transferase</keyword>
<evidence type="ECO:0000256" key="3">
    <source>
        <dbReference type="ARBA" id="ARBA00022695"/>
    </source>
</evidence>
<organism evidence="15 16">
    <name type="scientific">Aetokthonos hydrillicola Thurmond2011</name>
    <dbReference type="NCBI Taxonomy" id="2712845"/>
    <lineage>
        <taxon>Bacteria</taxon>
        <taxon>Bacillati</taxon>
        <taxon>Cyanobacteriota</taxon>
        <taxon>Cyanophyceae</taxon>
        <taxon>Nostocales</taxon>
        <taxon>Hapalosiphonaceae</taxon>
        <taxon>Aetokthonos</taxon>
    </lineage>
</organism>
<dbReference type="GO" id="GO:0006261">
    <property type="term" value="P:DNA-templated DNA replication"/>
    <property type="evidence" value="ECO:0007669"/>
    <property type="project" value="TreeGrafter"/>
</dbReference>
<dbReference type="GO" id="GO:0016539">
    <property type="term" value="P:intein-mediated protein splicing"/>
    <property type="evidence" value="ECO:0007669"/>
    <property type="project" value="InterPro"/>
</dbReference>
<evidence type="ECO:0000259" key="13">
    <source>
        <dbReference type="SMART" id="SM00306"/>
    </source>
</evidence>
<dbReference type="AlphaFoldDB" id="A0AAP5ID46"/>
<sequence length="578" mass="64098">MYQPLHLKYRPQSFAQLVGQQAIATTLSNAITTARIAPAYLFTGPRGTGKTSSARILAKSLNCGQGDSPTPSPCGKCSSCTAITNGSALDVVEIDAASNSGVENIREIIDRTHVVPVNSRYKVYIIDECLTGDSLVQTSEGLIRIDNPNIQGKMVLSYNETSKIWEFKKVLRWLDQGKRQTLTIKTNSCEIKCTGNHLIRTEQGWISAKEVKEGMKILSSSNVGAASSSIQIHRWTTSLETVESIHLAGIEQVYDIEVQDNHNFVANGLLVHNCHSLSSQAFQALLKTLEEPPTNVVFVLCTTEVHKVPNTIASRCQRFDFRRIGVEDMVKHLQHIVAEELIDITPEALRLVAQLSSGCLRDAQCLLDQLSLLSTTITANWVWELAGTVPEQELLTLVEKIANSDSDSVIGIIRNLLEWGKEPLVILQNLTAFFRDMLIAKTSSNNKKMVTMSADSWIELCEMASSWDTTAILQAQQHLRQCEVQVKLSTQPQLWLEVAILGLLPPAKSTTSTTFIPTSDNPPWINWKTPTDAIAWAQLQLPDMSIEALQKQWDSLIPVYGKKASVWVERVQQLIASR</sequence>
<dbReference type="InterPro" id="IPR006141">
    <property type="entry name" value="Intein_N"/>
</dbReference>
<comment type="similarity">
    <text evidence="1 11">Belongs to the DnaX/STICHEL family.</text>
</comment>
<keyword evidence="7" id="KW-0862">Zinc</keyword>
<dbReference type="Pfam" id="PF12169">
    <property type="entry name" value="DNA_pol3_gamma3"/>
    <property type="match status" value="1"/>
</dbReference>
<dbReference type="SMART" id="SM00382">
    <property type="entry name" value="AAA"/>
    <property type="match status" value="1"/>
</dbReference>
<dbReference type="InterPro" id="IPR027417">
    <property type="entry name" value="P-loop_NTPase"/>
</dbReference>
<dbReference type="InterPro" id="IPR022754">
    <property type="entry name" value="DNA_pol_III_gamma-3"/>
</dbReference>
<dbReference type="EC" id="2.7.7.7" evidence="11"/>
<dbReference type="GO" id="GO:0046872">
    <property type="term" value="F:metal ion binding"/>
    <property type="evidence" value="ECO:0007669"/>
    <property type="project" value="UniProtKB-KW"/>
</dbReference>
<keyword evidence="8 11" id="KW-0067">ATP-binding</keyword>
<reference evidence="16" key="1">
    <citation type="journal article" date="2021" name="Science">
        <title>Hunting the eagle killer: A cyanobacterial neurotoxin causes vacuolar myelinopathy.</title>
        <authorList>
            <person name="Breinlinger S."/>
            <person name="Phillips T.J."/>
            <person name="Haram B.N."/>
            <person name="Mares J."/>
            <person name="Martinez Yerena J.A."/>
            <person name="Hrouzek P."/>
            <person name="Sobotka R."/>
            <person name="Henderson W.M."/>
            <person name="Schmieder P."/>
            <person name="Williams S.M."/>
            <person name="Lauderdale J.D."/>
            <person name="Wilde H.D."/>
            <person name="Gerrin W."/>
            <person name="Kust A."/>
            <person name="Washington J.W."/>
            <person name="Wagner C."/>
            <person name="Geier B."/>
            <person name="Liebeke M."/>
            <person name="Enke H."/>
            <person name="Niedermeyer T.H.J."/>
            <person name="Wilde S.B."/>
        </authorList>
    </citation>
    <scope>NUCLEOTIDE SEQUENCE [LARGE SCALE GENOMIC DNA]</scope>
    <source>
        <strain evidence="16">Thurmond2011</strain>
    </source>
</reference>
<name>A0AAP5ID46_9CYAN</name>
<evidence type="ECO:0000259" key="12">
    <source>
        <dbReference type="SMART" id="SM00305"/>
    </source>
</evidence>
<feature type="domain" description="Hint" evidence="12">
    <location>
        <begin position="234"/>
        <end position="279"/>
    </location>
</feature>
<dbReference type="InterPro" id="IPR003587">
    <property type="entry name" value="Hint_dom_N"/>
</dbReference>
<dbReference type="SMART" id="SM00305">
    <property type="entry name" value="HintC"/>
    <property type="match status" value="1"/>
</dbReference>
<comment type="catalytic activity">
    <reaction evidence="10 11">
        <text>DNA(n) + a 2'-deoxyribonucleoside 5'-triphosphate = DNA(n+1) + diphosphate</text>
        <dbReference type="Rhea" id="RHEA:22508"/>
        <dbReference type="Rhea" id="RHEA-COMP:17339"/>
        <dbReference type="Rhea" id="RHEA-COMP:17340"/>
        <dbReference type="ChEBI" id="CHEBI:33019"/>
        <dbReference type="ChEBI" id="CHEBI:61560"/>
        <dbReference type="ChEBI" id="CHEBI:173112"/>
        <dbReference type="EC" id="2.7.7.7"/>
    </reaction>
</comment>
<dbReference type="InterPro" id="IPR003593">
    <property type="entry name" value="AAA+_ATPase"/>
</dbReference>
<dbReference type="Gene3D" id="1.20.272.10">
    <property type="match status" value="1"/>
</dbReference>
<keyword evidence="16" id="KW-1185">Reference proteome</keyword>
<keyword evidence="4 11" id="KW-0235">DNA replication</keyword>
<evidence type="ECO:0000256" key="11">
    <source>
        <dbReference type="RuleBase" id="RU364063"/>
    </source>
</evidence>
<dbReference type="InterPro" id="IPR008921">
    <property type="entry name" value="DNA_pol3_clamp-load_cplx_C"/>
</dbReference>
<comment type="caution">
    <text evidence="15">The sequence shown here is derived from an EMBL/GenBank/DDBJ whole genome shotgun (WGS) entry which is preliminary data.</text>
</comment>
<proteinExistence type="inferred from homology"/>
<dbReference type="InterPro" id="IPR030934">
    <property type="entry name" value="Intein_C"/>
</dbReference>
<evidence type="ECO:0000256" key="10">
    <source>
        <dbReference type="ARBA" id="ARBA00049244"/>
    </source>
</evidence>
<evidence type="ECO:0000256" key="2">
    <source>
        <dbReference type="ARBA" id="ARBA00022679"/>
    </source>
</evidence>
<comment type="function">
    <text evidence="11">DNA polymerase III is a complex, multichain enzyme responsible for most of the replicative synthesis in bacteria. This DNA polymerase also exhibits 3' to 5' exonuclease activity.</text>
</comment>
<dbReference type="FunFam" id="3.40.50.300:FF:000014">
    <property type="entry name" value="DNA polymerase III subunit gamma/tau"/>
    <property type="match status" value="1"/>
</dbReference>
<dbReference type="FunFam" id="1.10.8.60:FF:000013">
    <property type="entry name" value="DNA polymerase III subunit gamma/tau"/>
    <property type="match status" value="1"/>
</dbReference>
<evidence type="ECO:0000313" key="16">
    <source>
        <dbReference type="Proteomes" id="UP000667802"/>
    </source>
</evidence>
<dbReference type="Pfam" id="PF22608">
    <property type="entry name" value="DNAX_ATPase_lid"/>
    <property type="match status" value="1"/>
</dbReference>
<dbReference type="PROSITE" id="PS50817">
    <property type="entry name" value="INTEIN_N_TER"/>
    <property type="match status" value="1"/>
</dbReference>
<evidence type="ECO:0000259" key="14">
    <source>
        <dbReference type="SMART" id="SM00382"/>
    </source>
</evidence>
<dbReference type="SUPFAM" id="SSF51294">
    <property type="entry name" value="Hedgehog/intein (Hint) domain"/>
    <property type="match status" value="1"/>
</dbReference>
<dbReference type="NCBIfam" id="TIGR01445">
    <property type="entry name" value="intein_Nterm"/>
    <property type="match status" value="1"/>
</dbReference>
<protein>
    <recommendedName>
        <fullName evidence="11">DNA polymerase III subunit gamma/tau</fullName>
        <ecNumber evidence="11">2.7.7.7</ecNumber>
    </recommendedName>
</protein>
<dbReference type="Proteomes" id="UP000667802">
    <property type="component" value="Unassembled WGS sequence"/>
</dbReference>
<dbReference type="InterPro" id="IPR003586">
    <property type="entry name" value="Hint_dom_C"/>
</dbReference>
<dbReference type="FunFam" id="3.40.50.300:FF:004780">
    <property type="entry name" value="DNA polymerase III subunit"/>
    <property type="match status" value="1"/>
</dbReference>
<dbReference type="GO" id="GO:0003677">
    <property type="term" value="F:DNA binding"/>
    <property type="evidence" value="ECO:0007669"/>
    <property type="project" value="InterPro"/>
</dbReference>
<dbReference type="InterPro" id="IPR045085">
    <property type="entry name" value="HLD_clamp_pol_III_gamma_tau"/>
</dbReference>
<keyword evidence="3 11" id="KW-0548">Nucleotidyltransferase</keyword>
<evidence type="ECO:0000256" key="1">
    <source>
        <dbReference type="ARBA" id="ARBA00006360"/>
    </source>
</evidence>
<dbReference type="PANTHER" id="PTHR11669">
    <property type="entry name" value="REPLICATION FACTOR C / DNA POLYMERASE III GAMMA-TAU SUBUNIT"/>
    <property type="match status" value="1"/>
</dbReference>
<feature type="domain" description="Hint" evidence="13">
    <location>
        <begin position="127"/>
        <end position="221"/>
    </location>
</feature>
<dbReference type="SUPFAM" id="SSF48019">
    <property type="entry name" value="post-AAA+ oligomerization domain-like"/>
    <property type="match status" value="1"/>
</dbReference>
<gene>
    <name evidence="11 15" type="primary">dnaX</name>
    <name evidence="15" type="ORF">G7B40_025135</name>
</gene>
<dbReference type="Pfam" id="PF13177">
    <property type="entry name" value="DNA_pol3_delta2"/>
    <property type="match status" value="2"/>
</dbReference>
<evidence type="ECO:0000256" key="7">
    <source>
        <dbReference type="ARBA" id="ARBA00022833"/>
    </source>
</evidence>
<dbReference type="SMART" id="SM00306">
    <property type="entry name" value="HintN"/>
    <property type="match status" value="1"/>
</dbReference>
<dbReference type="InterPro" id="IPR036844">
    <property type="entry name" value="Hint_dom_sf"/>
</dbReference>
<dbReference type="Gene3D" id="1.10.8.60">
    <property type="match status" value="1"/>
</dbReference>
<keyword evidence="6 11" id="KW-0547">Nucleotide-binding</keyword>
<evidence type="ECO:0000256" key="8">
    <source>
        <dbReference type="ARBA" id="ARBA00022840"/>
    </source>
</evidence>
<dbReference type="NCBIfam" id="TIGR01443">
    <property type="entry name" value="intein_Cterm"/>
    <property type="match status" value="1"/>
</dbReference>
<evidence type="ECO:0000256" key="9">
    <source>
        <dbReference type="ARBA" id="ARBA00022932"/>
    </source>
</evidence>
<dbReference type="GO" id="GO:0005524">
    <property type="term" value="F:ATP binding"/>
    <property type="evidence" value="ECO:0007669"/>
    <property type="project" value="UniProtKB-KW"/>
</dbReference>
<dbReference type="RefSeq" id="WP_243902121.1">
    <property type="nucleotide sequence ID" value="NZ_CAWQFN010000488.1"/>
</dbReference>
<dbReference type="InterPro" id="IPR050238">
    <property type="entry name" value="DNA_Rep/Repair_Clamp_Loader"/>
</dbReference>
<dbReference type="CDD" id="cd18137">
    <property type="entry name" value="HLD_clamp_pol_III_gamma_tau"/>
    <property type="match status" value="1"/>
</dbReference>
<dbReference type="GO" id="GO:0003887">
    <property type="term" value="F:DNA-directed DNA polymerase activity"/>
    <property type="evidence" value="ECO:0007669"/>
    <property type="project" value="UniProtKB-KW"/>
</dbReference>
<evidence type="ECO:0000256" key="5">
    <source>
        <dbReference type="ARBA" id="ARBA00022723"/>
    </source>
</evidence>
<dbReference type="Gene3D" id="2.170.16.10">
    <property type="entry name" value="Hedgehog/Intein (Hint) domain"/>
    <property type="match status" value="1"/>
</dbReference>
<comment type="subunit">
    <text evidence="11">DNA polymerase III contains a core (composed of alpha, epsilon and theta chains) that associates with a tau subunit. This core dimerizes to form the POLIII' complex. PolIII' associates with the gamma complex (composed of gamma, delta, delta', psi and chi chains) and with the beta chain to form the complete DNA polymerase III complex.</text>
</comment>
<dbReference type="PANTHER" id="PTHR11669:SF0">
    <property type="entry name" value="PROTEIN STICHEL-LIKE 2"/>
    <property type="match status" value="1"/>
</dbReference>
<dbReference type="GO" id="GO:0009360">
    <property type="term" value="C:DNA polymerase III complex"/>
    <property type="evidence" value="ECO:0007669"/>
    <property type="project" value="InterPro"/>
</dbReference>
<dbReference type="CDD" id="cd00081">
    <property type="entry name" value="Hint"/>
    <property type="match status" value="1"/>
</dbReference>
<keyword evidence="9 11" id="KW-0239">DNA-directed DNA polymerase</keyword>
<evidence type="ECO:0000313" key="15">
    <source>
        <dbReference type="EMBL" id="MDR9897822.1"/>
    </source>
</evidence>
<dbReference type="NCBIfam" id="TIGR02397">
    <property type="entry name" value="dnaX_nterm"/>
    <property type="match status" value="1"/>
</dbReference>
<dbReference type="SUPFAM" id="SSF52540">
    <property type="entry name" value="P-loop containing nucleoside triphosphate hydrolases"/>
    <property type="match status" value="2"/>
</dbReference>
<accession>A0AAP5ID46</accession>
<keyword evidence="5" id="KW-0479">Metal-binding</keyword>
<evidence type="ECO:0000256" key="6">
    <source>
        <dbReference type="ARBA" id="ARBA00022741"/>
    </source>
</evidence>
<evidence type="ECO:0000256" key="4">
    <source>
        <dbReference type="ARBA" id="ARBA00022705"/>
    </source>
</evidence>
<dbReference type="InterPro" id="IPR012763">
    <property type="entry name" value="DNA_pol_III_sug/sutau_N"/>
</dbReference>
<feature type="domain" description="AAA+ ATPase" evidence="14">
    <location>
        <begin position="36"/>
        <end position="325"/>
    </location>
</feature>